<evidence type="ECO:0000313" key="2">
    <source>
        <dbReference type="EMBL" id="MBX15871.1"/>
    </source>
</evidence>
<keyword evidence="1" id="KW-0472">Membrane</keyword>
<evidence type="ECO:0000256" key="1">
    <source>
        <dbReference type="SAM" id="Phobius"/>
    </source>
</evidence>
<proteinExistence type="predicted"/>
<reference evidence="2" key="1">
    <citation type="submission" date="2018-02" db="EMBL/GenBank/DDBJ databases">
        <title>Rhizophora mucronata_Transcriptome.</title>
        <authorList>
            <person name="Meera S.P."/>
            <person name="Sreeshan A."/>
            <person name="Augustine A."/>
        </authorList>
    </citation>
    <scope>NUCLEOTIDE SEQUENCE</scope>
    <source>
        <tissue evidence="2">Leaf</tissue>
    </source>
</reference>
<protein>
    <submittedName>
        <fullName evidence="2">Uncharacterized protein</fullName>
    </submittedName>
</protein>
<feature type="transmembrane region" description="Helical" evidence="1">
    <location>
        <begin position="69"/>
        <end position="87"/>
    </location>
</feature>
<keyword evidence="1" id="KW-0812">Transmembrane</keyword>
<keyword evidence="1" id="KW-1133">Transmembrane helix</keyword>
<accession>A0A2P2LD22</accession>
<dbReference type="AlphaFoldDB" id="A0A2P2LD22"/>
<sequence length="88" mass="9882">MDSDAVQYEIKILLQALTATGLKKDQIFVGDINTLYKSGNTTVDVKIDTYSSVRRGSPWKRICCLSNDYLTHLHVLLFGFIANVLLFA</sequence>
<organism evidence="2">
    <name type="scientific">Rhizophora mucronata</name>
    <name type="common">Asiatic mangrove</name>
    <dbReference type="NCBI Taxonomy" id="61149"/>
    <lineage>
        <taxon>Eukaryota</taxon>
        <taxon>Viridiplantae</taxon>
        <taxon>Streptophyta</taxon>
        <taxon>Embryophyta</taxon>
        <taxon>Tracheophyta</taxon>
        <taxon>Spermatophyta</taxon>
        <taxon>Magnoliopsida</taxon>
        <taxon>eudicotyledons</taxon>
        <taxon>Gunneridae</taxon>
        <taxon>Pentapetalae</taxon>
        <taxon>rosids</taxon>
        <taxon>fabids</taxon>
        <taxon>Malpighiales</taxon>
        <taxon>Rhizophoraceae</taxon>
        <taxon>Rhizophora</taxon>
    </lineage>
</organism>
<dbReference type="EMBL" id="GGEC01035387">
    <property type="protein sequence ID" value="MBX15871.1"/>
    <property type="molecule type" value="Transcribed_RNA"/>
</dbReference>
<name>A0A2P2LD22_RHIMU</name>